<dbReference type="InterPro" id="IPR006143">
    <property type="entry name" value="RND_pump_MFP"/>
</dbReference>
<keyword evidence="10" id="KW-1185">Reference proteome</keyword>
<dbReference type="GO" id="GO:0022857">
    <property type="term" value="F:transmembrane transporter activity"/>
    <property type="evidence" value="ECO:0007669"/>
    <property type="project" value="InterPro"/>
</dbReference>
<sequence length="565" mass="59933">MKSRVKLWIFAGLALVLGAGATLLIVSFGDDPPSESVSHAGHDHAPGEYALDEQTDGESDTYYTCPMHPSVVSETPGSCPVCGMDLVEKSKSATGMDPQELAEIGRVALSPTQRVLANVATVEASAGAGGAAGEVRAVGVVSYDEQGLASIPSWTDGRIEELIVKETGAVVDEGDPVMEIYSEELLAAQEEYLVSLGSSDGFLRKQTRKRLELLGMSDKQIEQVRKSREASRTVTAFAPNAGTITNLNVRQGQYVEEGTALYDIADLSNVWIEAEIYEKNLAAIDEGMPVRVVADAFPGDPMQGKVTFIHPVVDDATRTVKVRVEVATGSESGQANSDEEATNAAEPAQAQKLKPGMYTSVYFQTGATQDQEQTQNKEQGTEPTVTVPKSAVLRGGKSSSVFVEVEPNVFERRQVELGPSTDEMLAIRSGVEAGEQVAYRGGFLLDSEVQLNSFGGSGGAHHGGHGEDEGVHHGGHGDTGESPEGAEKLSHADIPAGGKEFDPSIPAGAVPEGAWYCDMNDATHWIQHEEGDGECPVCGMNLKQKDGEITTGDTENTGKNITPEK</sequence>
<dbReference type="OrthoDB" id="9806939at2"/>
<feature type="domain" description="CzcB-like C-terminal circularly permuted SH3-like" evidence="8">
    <location>
        <begin position="385"/>
        <end position="445"/>
    </location>
</feature>
<dbReference type="GO" id="GO:0016020">
    <property type="term" value="C:membrane"/>
    <property type="evidence" value="ECO:0007669"/>
    <property type="project" value="InterPro"/>
</dbReference>
<dbReference type="SUPFAM" id="SSF111369">
    <property type="entry name" value="HlyD-like secretion proteins"/>
    <property type="match status" value="1"/>
</dbReference>
<dbReference type="Gene3D" id="2.40.420.20">
    <property type="match status" value="1"/>
</dbReference>
<dbReference type="Pfam" id="PF25954">
    <property type="entry name" value="Beta-barrel_RND_2"/>
    <property type="match status" value="1"/>
</dbReference>
<evidence type="ECO:0000313" key="10">
    <source>
        <dbReference type="Proteomes" id="UP000315995"/>
    </source>
</evidence>
<evidence type="ECO:0000256" key="1">
    <source>
        <dbReference type="ARBA" id="ARBA00009477"/>
    </source>
</evidence>
<feature type="domain" description="CusB-like three alpha-helical bundle" evidence="5">
    <location>
        <begin position="184"/>
        <end position="231"/>
    </location>
</feature>
<feature type="region of interest" description="Disordered" evidence="3">
    <location>
        <begin position="545"/>
        <end position="565"/>
    </location>
</feature>
<feature type="compositionally biased region" description="Polar residues" evidence="3">
    <location>
        <begin position="551"/>
        <end position="565"/>
    </location>
</feature>
<accession>A0A5B8Y5X1</accession>
<dbReference type="Gene3D" id="2.40.50.100">
    <property type="match status" value="1"/>
</dbReference>
<evidence type="ECO:0000259" key="8">
    <source>
        <dbReference type="Pfam" id="PF25975"/>
    </source>
</evidence>
<evidence type="ECO:0000313" key="9">
    <source>
        <dbReference type="EMBL" id="QDG50542.1"/>
    </source>
</evidence>
<keyword evidence="2" id="KW-0813">Transport</keyword>
<dbReference type="NCBIfam" id="TIGR01730">
    <property type="entry name" value="RND_mfp"/>
    <property type="match status" value="1"/>
</dbReference>
<feature type="domain" description="CusB-like beta-barrel" evidence="7">
    <location>
        <begin position="269"/>
        <end position="327"/>
    </location>
</feature>
<organism evidence="9 10">
    <name type="scientific">Persicimonas caeni</name>
    <dbReference type="NCBI Taxonomy" id="2292766"/>
    <lineage>
        <taxon>Bacteria</taxon>
        <taxon>Deltaproteobacteria</taxon>
        <taxon>Bradymonadales</taxon>
        <taxon>Bradymonadaceae</taxon>
        <taxon>Persicimonas</taxon>
    </lineage>
</organism>
<feature type="compositionally biased region" description="Basic and acidic residues" evidence="3">
    <location>
        <begin position="464"/>
        <end position="491"/>
    </location>
</feature>
<feature type="region of interest" description="Disordered" evidence="3">
    <location>
        <begin position="34"/>
        <end position="58"/>
    </location>
</feature>
<proteinExistence type="inferred from homology"/>
<dbReference type="GO" id="GO:0015679">
    <property type="term" value="P:plasma membrane copper ion transport"/>
    <property type="evidence" value="ECO:0007669"/>
    <property type="project" value="TreeGrafter"/>
</dbReference>
<dbReference type="Pfam" id="PF25869">
    <property type="entry name" value="3HB_CusB"/>
    <property type="match status" value="1"/>
</dbReference>
<evidence type="ECO:0000259" key="7">
    <source>
        <dbReference type="Pfam" id="PF25954"/>
    </source>
</evidence>
<dbReference type="InterPro" id="IPR045800">
    <property type="entry name" value="HMBD"/>
</dbReference>
<dbReference type="InterPro" id="IPR058790">
    <property type="entry name" value="BSH_CusB"/>
</dbReference>
<protein>
    <submittedName>
        <fullName evidence="9">Efflux RND transporter periplasmic adaptor subunit</fullName>
    </submittedName>
</protein>
<dbReference type="Pfam" id="PF25919">
    <property type="entry name" value="BSH_CusB"/>
    <property type="match status" value="1"/>
</dbReference>
<feature type="region of interest" description="Disordered" evidence="3">
    <location>
        <begin position="455"/>
        <end position="507"/>
    </location>
</feature>
<dbReference type="FunFam" id="2.40.30.170:FF:000010">
    <property type="entry name" value="Efflux RND transporter periplasmic adaptor subunit"/>
    <property type="match status" value="1"/>
</dbReference>
<accession>A0A4Y6PQC3</accession>
<dbReference type="EMBL" id="CP041186">
    <property type="protein sequence ID" value="QDG50542.1"/>
    <property type="molecule type" value="Genomic_DNA"/>
</dbReference>
<gene>
    <name evidence="9" type="ORF">FIV42_07285</name>
</gene>
<dbReference type="InterPro" id="IPR058649">
    <property type="entry name" value="CzcB_C"/>
</dbReference>
<evidence type="ECO:0000259" key="6">
    <source>
        <dbReference type="Pfam" id="PF25919"/>
    </source>
</evidence>
<comment type="similarity">
    <text evidence="1">Belongs to the membrane fusion protein (MFP) (TC 8.A.1) family.</text>
</comment>
<name>A0A4Y6PQC3_PERCE</name>
<dbReference type="Pfam" id="PF25975">
    <property type="entry name" value="CzcB_C"/>
    <property type="match status" value="1"/>
</dbReference>
<feature type="domain" description="Heavy metal binding" evidence="4">
    <location>
        <begin position="62"/>
        <end position="89"/>
    </location>
</feature>
<evidence type="ECO:0000256" key="2">
    <source>
        <dbReference type="ARBA" id="ARBA00022448"/>
    </source>
</evidence>
<evidence type="ECO:0000259" key="4">
    <source>
        <dbReference type="Pfam" id="PF19335"/>
    </source>
</evidence>
<dbReference type="Proteomes" id="UP000315995">
    <property type="component" value="Chromosome"/>
</dbReference>
<dbReference type="GO" id="GO:0030288">
    <property type="term" value="C:outer membrane-bounded periplasmic space"/>
    <property type="evidence" value="ECO:0007669"/>
    <property type="project" value="TreeGrafter"/>
</dbReference>
<dbReference type="InterPro" id="IPR058791">
    <property type="entry name" value="3HB_CusB"/>
</dbReference>
<dbReference type="Gene3D" id="6.10.140.730">
    <property type="match status" value="1"/>
</dbReference>
<dbReference type="RefSeq" id="WP_141197034.1">
    <property type="nucleotide sequence ID" value="NZ_CP041186.1"/>
</dbReference>
<dbReference type="GO" id="GO:0060003">
    <property type="term" value="P:copper ion export"/>
    <property type="evidence" value="ECO:0007669"/>
    <property type="project" value="TreeGrafter"/>
</dbReference>
<dbReference type="GO" id="GO:0046914">
    <property type="term" value="F:transition metal ion binding"/>
    <property type="evidence" value="ECO:0007669"/>
    <property type="project" value="TreeGrafter"/>
</dbReference>
<dbReference type="AlphaFoldDB" id="A0A4Y6PQC3"/>
<dbReference type="Pfam" id="PF19335">
    <property type="entry name" value="HMBD"/>
    <property type="match status" value="1"/>
</dbReference>
<dbReference type="InterPro" id="IPR058792">
    <property type="entry name" value="Beta-barrel_RND_2"/>
</dbReference>
<dbReference type="PANTHER" id="PTHR30097">
    <property type="entry name" value="CATION EFFLUX SYSTEM PROTEIN CUSB"/>
    <property type="match status" value="1"/>
</dbReference>
<reference evidence="9 10" key="1">
    <citation type="submission" date="2019-06" db="EMBL/GenBank/DDBJ databases">
        <title>Persicimonas caeni gen. nov., sp. nov., a predatory bacterium isolated from solar saltern.</title>
        <authorList>
            <person name="Wang S."/>
        </authorList>
    </citation>
    <scope>NUCLEOTIDE SEQUENCE [LARGE SCALE GENOMIC DNA]</scope>
    <source>
        <strain evidence="9 10">YN101</strain>
    </source>
</reference>
<dbReference type="Gene3D" id="2.40.30.170">
    <property type="match status" value="1"/>
</dbReference>
<feature type="domain" description="CusB-like barrel-sandwich hybrid" evidence="6">
    <location>
        <begin position="150"/>
        <end position="265"/>
    </location>
</feature>
<dbReference type="PANTHER" id="PTHR30097:SF4">
    <property type="entry name" value="SLR6042 PROTEIN"/>
    <property type="match status" value="1"/>
</dbReference>
<evidence type="ECO:0000259" key="5">
    <source>
        <dbReference type="Pfam" id="PF25869"/>
    </source>
</evidence>
<feature type="region of interest" description="Disordered" evidence="3">
    <location>
        <begin position="328"/>
        <end position="350"/>
    </location>
</feature>
<evidence type="ECO:0000256" key="3">
    <source>
        <dbReference type="SAM" id="MobiDB-lite"/>
    </source>
</evidence>
<dbReference type="InterPro" id="IPR051909">
    <property type="entry name" value="MFP_Cation_Efflux"/>
</dbReference>